<reference evidence="14 15" key="1">
    <citation type="submission" date="2016-07" db="EMBL/GenBank/DDBJ databases">
        <title>Pervasive Adenine N6-methylation of Active Genes in Fungi.</title>
        <authorList>
            <consortium name="DOE Joint Genome Institute"/>
            <person name="Mondo S.J."/>
            <person name="Dannebaum R.O."/>
            <person name="Kuo R.C."/>
            <person name="Labutti K."/>
            <person name="Haridas S."/>
            <person name="Kuo A."/>
            <person name="Salamov A."/>
            <person name="Ahrendt S.R."/>
            <person name="Lipzen A."/>
            <person name="Sullivan W."/>
            <person name="Andreopoulos W.B."/>
            <person name="Clum A."/>
            <person name="Lindquist E."/>
            <person name="Daum C."/>
            <person name="Ramamoorthy G.K."/>
            <person name="Gryganskyi A."/>
            <person name="Culley D."/>
            <person name="Magnuson J.K."/>
            <person name="James T.Y."/>
            <person name="O'Malley M.A."/>
            <person name="Stajich J.E."/>
            <person name="Spatafora J.W."/>
            <person name="Visel A."/>
            <person name="Grigoriev I.V."/>
        </authorList>
    </citation>
    <scope>NUCLEOTIDE SEQUENCE [LARGE SCALE GENOMIC DNA]</scope>
    <source>
        <strain evidence="14 15">CBS 931.73</strain>
    </source>
</reference>
<dbReference type="InParanoid" id="A0A1Y1XX81"/>
<dbReference type="InterPro" id="IPR007235">
    <property type="entry name" value="Glyco_trans_28_C"/>
</dbReference>
<evidence type="ECO:0000256" key="11">
    <source>
        <dbReference type="ARBA" id="ARBA00048184"/>
    </source>
</evidence>
<sequence>MSSVAFVTVGSTGFDNLIAEVSKVEFTQELENLGYSTLLVQYGSSSHAFTKPLSNSNVTVYGFDYKSSLLPDLEKAQLVISHAGSGSIIEALRLGKPLIVVVNDTLMNNHQLELASKLDSEGYLVYTTASELLTCLRSCKHKKLKPFPKPNSSIFARLIDAEMGFS</sequence>
<dbReference type="InterPro" id="IPR039042">
    <property type="entry name" value="Alg13-like"/>
</dbReference>
<comment type="catalytic activity">
    <reaction evidence="11">
        <text>an N-acetyl-alpha-D-glucosaminyl-diphospho-di-trans,poly-cis-dolichol + UDP-N-acetyl-alpha-D-glucosamine = an N,N'-diacetylchitobiosyl-diphospho-di-trans,poly-cis-dolichol + UDP + H(+)</text>
        <dbReference type="Rhea" id="RHEA:23380"/>
        <dbReference type="Rhea" id="RHEA-COMP:19507"/>
        <dbReference type="Rhea" id="RHEA-COMP:19510"/>
        <dbReference type="ChEBI" id="CHEBI:15378"/>
        <dbReference type="ChEBI" id="CHEBI:57269"/>
        <dbReference type="ChEBI" id="CHEBI:57705"/>
        <dbReference type="ChEBI" id="CHEBI:58223"/>
        <dbReference type="ChEBI" id="CHEBI:58427"/>
        <dbReference type="EC" id="2.4.1.141"/>
    </reaction>
</comment>
<evidence type="ECO:0000256" key="8">
    <source>
        <dbReference type="ARBA" id="ARBA00022824"/>
    </source>
</evidence>
<evidence type="ECO:0000256" key="4">
    <source>
        <dbReference type="ARBA" id="ARBA00012614"/>
    </source>
</evidence>
<comment type="subunit">
    <text evidence="3 12">Heterodimer with ALG14 to form a functional enzyme.</text>
</comment>
<accession>A0A1Y1XX81</accession>
<evidence type="ECO:0000313" key="14">
    <source>
        <dbReference type="EMBL" id="ORX90361.1"/>
    </source>
</evidence>
<organism evidence="14 15">
    <name type="scientific">Basidiobolus meristosporus CBS 931.73</name>
    <dbReference type="NCBI Taxonomy" id="1314790"/>
    <lineage>
        <taxon>Eukaryota</taxon>
        <taxon>Fungi</taxon>
        <taxon>Fungi incertae sedis</taxon>
        <taxon>Zoopagomycota</taxon>
        <taxon>Entomophthoromycotina</taxon>
        <taxon>Basidiobolomycetes</taxon>
        <taxon>Basidiobolales</taxon>
        <taxon>Basidiobolaceae</taxon>
        <taxon>Basidiobolus</taxon>
    </lineage>
</organism>
<keyword evidence="7 12" id="KW-0808">Transferase</keyword>
<dbReference type="SUPFAM" id="SSF53756">
    <property type="entry name" value="UDP-Glycosyltransferase/glycogen phosphorylase"/>
    <property type="match status" value="1"/>
</dbReference>
<keyword evidence="15" id="KW-1185">Reference proteome</keyword>
<dbReference type="OrthoDB" id="20273at2759"/>
<dbReference type="Proteomes" id="UP000193498">
    <property type="component" value="Unassembled WGS sequence"/>
</dbReference>
<dbReference type="AlphaFoldDB" id="A0A1Y1XX81"/>
<dbReference type="EC" id="2.4.1.141" evidence="4 12"/>
<evidence type="ECO:0000256" key="1">
    <source>
        <dbReference type="ARBA" id="ARBA00004240"/>
    </source>
</evidence>
<dbReference type="PANTHER" id="PTHR12867:SF6">
    <property type="entry name" value="N-ACETYLGLUCOSAMINYLDIPHOSPHODOLICHOL N-ACETYLGLUCOSAMINYLTRANSFERASE"/>
    <property type="match status" value="1"/>
</dbReference>
<evidence type="ECO:0000256" key="2">
    <source>
        <dbReference type="ARBA" id="ARBA00006962"/>
    </source>
</evidence>
<evidence type="ECO:0000259" key="13">
    <source>
        <dbReference type="Pfam" id="PF04101"/>
    </source>
</evidence>
<evidence type="ECO:0000256" key="9">
    <source>
        <dbReference type="ARBA" id="ARBA00024804"/>
    </source>
</evidence>
<dbReference type="STRING" id="1314790.A0A1Y1XX81"/>
<dbReference type="GO" id="GO:0004577">
    <property type="term" value="F:N-acetylglucosaminyldiphosphodolichol N-acetylglucosaminyltransferase activity"/>
    <property type="evidence" value="ECO:0007669"/>
    <property type="project" value="UniProtKB-EC"/>
</dbReference>
<dbReference type="EMBL" id="MCFE01000384">
    <property type="protein sequence ID" value="ORX90361.1"/>
    <property type="molecule type" value="Genomic_DNA"/>
</dbReference>
<comment type="caution">
    <text evidence="14">The sequence shown here is derived from an EMBL/GenBank/DDBJ whole genome shotgun (WGS) entry which is preliminary data.</text>
</comment>
<dbReference type="GO" id="GO:0006488">
    <property type="term" value="P:dolichol-linked oligosaccharide biosynthetic process"/>
    <property type="evidence" value="ECO:0007669"/>
    <property type="project" value="InterPro"/>
</dbReference>
<feature type="domain" description="Glycosyl transferase family 28 C-terminal" evidence="13">
    <location>
        <begin position="5"/>
        <end position="152"/>
    </location>
</feature>
<dbReference type="FunCoup" id="A0A1Y1XX81">
    <property type="interactions" value="189"/>
</dbReference>
<evidence type="ECO:0000313" key="15">
    <source>
        <dbReference type="Proteomes" id="UP000193498"/>
    </source>
</evidence>
<name>A0A1Y1XX81_9FUNG</name>
<protein>
    <recommendedName>
        <fullName evidence="5 12">UDP-N-acetylglucosamine transferase subunit ALG13</fullName>
        <ecNumber evidence="4 12">2.4.1.141</ecNumber>
    </recommendedName>
    <alternativeName>
        <fullName evidence="10 12">Asparagine-linked glycosylation protein 13</fullName>
    </alternativeName>
</protein>
<keyword evidence="6 12" id="KW-0328">Glycosyltransferase</keyword>
<evidence type="ECO:0000256" key="12">
    <source>
        <dbReference type="RuleBase" id="RU362128"/>
    </source>
</evidence>
<evidence type="ECO:0000256" key="5">
    <source>
        <dbReference type="ARBA" id="ARBA00017468"/>
    </source>
</evidence>
<keyword evidence="8 12" id="KW-0256">Endoplasmic reticulum</keyword>
<comment type="similarity">
    <text evidence="2 12">Belongs to the glycosyltransferase 28 family.</text>
</comment>
<gene>
    <name evidence="12" type="primary">ALG13</name>
    <name evidence="14" type="ORF">K493DRAFT_409910</name>
</gene>
<evidence type="ECO:0000256" key="7">
    <source>
        <dbReference type="ARBA" id="ARBA00022679"/>
    </source>
</evidence>
<dbReference type="Gene3D" id="3.40.50.2000">
    <property type="entry name" value="Glycogen Phosphorylase B"/>
    <property type="match status" value="1"/>
</dbReference>
<evidence type="ECO:0000256" key="10">
    <source>
        <dbReference type="ARBA" id="ARBA00032061"/>
    </source>
</evidence>
<dbReference type="GO" id="GO:0005783">
    <property type="term" value="C:endoplasmic reticulum"/>
    <property type="evidence" value="ECO:0007669"/>
    <property type="project" value="UniProtKB-SubCell"/>
</dbReference>
<dbReference type="Pfam" id="PF04101">
    <property type="entry name" value="Glyco_tran_28_C"/>
    <property type="match status" value="1"/>
</dbReference>
<evidence type="ECO:0000256" key="3">
    <source>
        <dbReference type="ARBA" id="ARBA00011198"/>
    </source>
</evidence>
<dbReference type="PANTHER" id="PTHR12867">
    <property type="entry name" value="GLYCOSYL TRANSFERASE-RELATED"/>
    <property type="match status" value="1"/>
</dbReference>
<comment type="subcellular location">
    <subcellularLocation>
        <location evidence="1 12">Endoplasmic reticulum</location>
    </subcellularLocation>
</comment>
<evidence type="ECO:0000256" key="6">
    <source>
        <dbReference type="ARBA" id="ARBA00022676"/>
    </source>
</evidence>
<comment type="function">
    <text evidence="9 12">Involved in protein N-glycosylation. Essential for the second step of the dolichol-linked oligosaccharide pathway.</text>
</comment>
<proteinExistence type="inferred from homology"/>